<feature type="transmembrane region" description="Helical" evidence="1">
    <location>
        <begin position="143"/>
        <end position="160"/>
    </location>
</feature>
<keyword evidence="1" id="KW-0812">Transmembrane</keyword>
<feature type="transmembrane region" description="Helical" evidence="1">
    <location>
        <begin position="54"/>
        <end position="74"/>
    </location>
</feature>
<dbReference type="EMBL" id="MCFJ01000006">
    <property type="protein sequence ID" value="ORY65434.1"/>
    <property type="molecule type" value="Genomic_DNA"/>
</dbReference>
<evidence type="ECO:0000313" key="3">
    <source>
        <dbReference type="EMBL" id="ORY65434.1"/>
    </source>
</evidence>
<reference evidence="3 4" key="1">
    <citation type="submission" date="2016-07" db="EMBL/GenBank/DDBJ databases">
        <title>Pervasive Adenine N6-methylation of Active Genes in Fungi.</title>
        <authorList>
            <consortium name="DOE Joint Genome Institute"/>
            <person name="Mondo S.J."/>
            <person name="Dannebaum R.O."/>
            <person name="Kuo R.C."/>
            <person name="Labutti K."/>
            <person name="Haridas S."/>
            <person name="Kuo A."/>
            <person name="Salamov A."/>
            <person name="Ahrendt S.R."/>
            <person name="Lipzen A."/>
            <person name="Sullivan W."/>
            <person name="Andreopoulos W.B."/>
            <person name="Clum A."/>
            <person name="Lindquist E."/>
            <person name="Daum C."/>
            <person name="Ramamoorthy G.K."/>
            <person name="Gryganskyi A."/>
            <person name="Culley D."/>
            <person name="Magnuson J.K."/>
            <person name="James T.Y."/>
            <person name="O'Malley M.A."/>
            <person name="Stajich J.E."/>
            <person name="Spatafora J.W."/>
            <person name="Visel A."/>
            <person name="Grigoriev I.V."/>
        </authorList>
    </citation>
    <scope>NUCLEOTIDE SEQUENCE [LARGE SCALE GENOMIC DNA]</scope>
    <source>
        <strain evidence="3 4">CBS 129021</strain>
    </source>
</reference>
<sequence length="424" mass="46962">MATPKPNPTSRRHYLDQLRTYCTAHVIVHHTAGAYGYGGAEGPHSACFDKSSPLLTAFLAVNLAFGLGQFFWLSGFLSAESLSRSTDSKFVKSKLLRLGVPTLLYSAFLDPLFAVFRLRQWDFDSIKKAYIEAFLKFRGACGSAWYTATLLVLDLCAVLFKRCLYIWGLGKLKSSKLRSLTQLYVMLCRWGWLVVAGGSFLIRTRWPPGKKLPIIDVQQAYLLQYIYAYGLGHLAFHARKPRMVGLLERDVPDYTPLKPSPRLSLGKAVAFSLGTLPILLLPGFLKKEKTGPPAGSEMGSNLAGWTTAAAFYALWNELCFNSIGPAQVNYFERNQNQPAKRKLWSPRYSYGAFLLHPPVSWAIGEGVDALLCAEGKQPAWMKSRVWKDLGPILMTGVVGTADLVASFATSMLLVDYVPGVGKLI</sequence>
<keyword evidence="3" id="KW-0808">Transferase</keyword>
<dbReference type="Pfam" id="PF01757">
    <property type="entry name" value="Acyl_transf_3"/>
    <property type="match status" value="1"/>
</dbReference>
<dbReference type="OrthoDB" id="4141464at2759"/>
<feature type="transmembrane region" description="Helical" evidence="1">
    <location>
        <begin position="95"/>
        <end position="116"/>
    </location>
</feature>
<proteinExistence type="predicted"/>
<feature type="transmembrane region" description="Helical" evidence="1">
    <location>
        <begin position="181"/>
        <end position="202"/>
    </location>
</feature>
<evidence type="ECO:0000259" key="2">
    <source>
        <dbReference type="Pfam" id="PF01757"/>
    </source>
</evidence>
<gene>
    <name evidence="3" type="ORF">BCR38DRAFT_391803</name>
</gene>
<organism evidence="3 4">
    <name type="scientific">Pseudomassariella vexata</name>
    <dbReference type="NCBI Taxonomy" id="1141098"/>
    <lineage>
        <taxon>Eukaryota</taxon>
        <taxon>Fungi</taxon>
        <taxon>Dikarya</taxon>
        <taxon>Ascomycota</taxon>
        <taxon>Pezizomycotina</taxon>
        <taxon>Sordariomycetes</taxon>
        <taxon>Xylariomycetidae</taxon>
        <taxon>Amphisphaeriales</taxon>
        <taxon>Pseudomassariaceae</taxon>
        <taxon>Pseudomassariella</taxon>
    </lineage>
</organism>
<keyword evidence="3" id="KW-0012">Acyltransferase</keyword>
<name>A0A1Y2E259_9PEZI</name>
<dbReference type="InParanoid" id="A0A1Y2E259"/>
<dbReference type="Proteomes" id="UP000193689">
    <property type="component" value="Unassembled WGS sequence"/>
</dbReference>
<dbReference type="RefSeq" id="XP_040716586.1">
    <property type="nucleotide sequence ID" value="XM_040857572.1"/>
</dbReference>
<dbReference type="PANTHER" id="PTHR36927:SF4">
    <property type="entry name" value="BLR5718 PROTEIN"/>
    <property type="match status" value="1"/>
</dbReference>
<keyword evidence="1" id="KW-1133">Transmembrane helix</keyword>
<feature type="domain" description="Acyltransferase 3" evidence="2">
    <location>
        <begin position="13"/>
        <end position="370"/>
    </location>
</feature>
<dbReference type="InterPro" id="IPR050623">
    <property type="entry name" value="Glucan_succinyl_AcylTrfase"/>
</dbReference>
<feature type="transmembrane region" description="Helical" evidence="1">
    <location>
        <begin position="392"/>
        <end position="414"/>
    </location>
</feature>
<dbReference type="AlphaFoldDB" id="A0A1Y2E259"/>
<protein>
    <submittedName>
        <fullName evidence="3">Acyltransferase 3</fullName>
    </submittedName>
</protein>
<dbReference type="GeneID" id="63773784"/>
<accession>A0A1Y2E259</accession>
<comment type="caution">
    <text evidence="3">The sequence shown here is derived from an EMBL/GenBank/DDBJ whole genome shotgun (WGS) entry which is preliminary data.</text>
</comment>
<keyword evidence="4" id="KW-1185">Reference proteome</keyword>
<evidence type="ECO:0000313" key="4">
    <source>
        <dbReference type="Proteomes" id="UP000193689"/>
    </source>
</evidence>
<dbReference type="GO" id="GO:0016747">
    <property type="term" value="F:acyltransferase activity, transferring groups other than amino-acyl groups"/>
    <property type="evidence" value="ECO:0007669"/>
    <property type="project" value="InterPro"/>
</dbReference>
<dbReference type="PANTHER" id="PTHR36927">
    <property type="entry name" value="BLR4337 PROTEIN"/>
    <property type="match status" value="1"/>
</dbReference>
<dbReference type="InterPro" id="IPR002656">
    <property type="entry name" value="Acyl_transf_3_dom"/>
</dbReference>
<keyword evidence="1" id="KW-0472">Membrane</keyword>
<evidence type="ECO:0000256" key="1">
    <source>
        <dbReference type="SAM" id="Phobius"/>
    </source>
</evidence>